<dbReference type="EMBL" id="CP029186">
    <property type="protein sequence ID" value="AWH86314.1"/>
    <property type="molecule type" value="Genomic_DNA"/>
</dbReference>
<dbReference type="Proteomes" id="UP000244929">
    <property type="component" value="Chromosome"/>
</dbReference>
<name>A0A2S1R102_9FLAO</name>
<dbReference type="InterPro" id="IPR018534">
    <property type="entry name" value="Tet_reg_excision_RteC"/>
</dbReference>
<dbReference type="OrthoDB" id="790983at2"/>
<reference evidence="1 2" key="1">
    <citation type="submission" date="2018-04" db="EMBL/GenBank/DDBJ databases">
        <title>Genome sequencing of Flavobacterium sp. HYN0059.</title>
        <authorList>
            <person name="Yi H."/>
            <person name="Baek C."/>
        </authorList>
    </citation>
    <scope>NUCLEOTIDE SEQUENCE [LARGE SCALE GENOMIC DNA]</scope>
    <source>
        <strain evidence="1 2">HYN0059</strain>
    </source>
</reference>
<organism evidence="1 2">
    <name type="scientific">Flavobacterium album</name>
    <dbReference type="NCBI Taxonomy" id="2175091"/>
    <lineage>
        <taxon>Bacteria</taxon>
        <taxon>Pseudomonadati</taxon>
        <taxon>Bacteroidota</taxon>
        <taxon>Flavobacteriia</taxon>
        <taxon>Flavobacteriales</taxon>
        <taxon>Flavobacteriaceae</taxon>
        <taxon>Flavobacterium</taxon>
    </lineage>
</organism>
<dbReference type="RefSeq" id="WP_108779037.1">
    <property type="nucleotide sequence ID" value="NZ_CP029186.1"/>
</dbReference>
<dbReference type="AlphaFoldDB" id="A0A2S1R102"/>
<dbReference type="KEGG" id="falb:HYN59_14890"/>
<gene>
    <name evidence="1" type="ORF">HYN59_14890</name>
</gene>
<accession>A0A2S1R102</accession>
<protein>
    <submittedName>
        <fullName evidence="1">Tetracycline regulation of excision, RteC</fullName>
    </submittedName>
</protein>
<sequence>MVQSAFYKDMLTKVSSKEQEVALDGPDSIRQSYMMAAFLRDALTELKEHIFRKGFEDPRQEIEFFRKVKPQVLGRLIFYNKVYRIEIACPFRLGKMYRKFFAEQLRRLKAESMEHLSDSEFYTYYRSGQTDRDEAYFRLGNIGQPVGLNSFLFESDPRFSTYYDYKAARIIATDLLYGYLLAKASPKENVEDGAGSGDICWTGTKNALIELIYALHTSGAISNGKVGLRRVSMVFQSVFRTPLGDIHHAFHRMKDRAGKRTLFIDQLKSSLEDYMDKEL</sequence>
<evidence type="ECO:0000313" key="1">
    <source>
        <dbReference type="EMBL" id="AWH86314.1"/>
    </source>
</evidence>
<evidence type="ECO:0000313" key="2">
    <source>
        <dbReference type="Proteomes" id="UP000244929"/>
    </source>
</evidence>
<dbReference type="Pfam" id="PF09357">
    <property type="entry name" value="RteC"/>
    <property type="match status" value="1"/>
</dbReference>
<proteinExistence type="predicted"/>
<keyword evidence="2" id="KW-1185">Reference proteome</keyword>